<dbReference type="InterPro" id="IPR000014">
    <property type="entry name" value="PAS"/>
</dbReference>
<dbReference type="Proteomes" id="UP001057998">
    <property type="component" value="Chromosome 2"/>
</dbReference>
<dbReference type="PROSITE" id="PS50113">
    <property type="entry name" value="PAC"/>
    <property type="match status" value="1"/>
</dbReference>
<dbReference type="PANTHER" id="PTHR32089">
    <property type="entry name" value="METHYL-ACCEPTING CHEMOTAXIS PROTEIN MCPB"/>
    <property type="match status" value="1"/>
</dbReference>
<gene>
    <name evidence="7" type="ORF">NNL38_21550</name>
</gene>
<dbReference type="InterPro" id="IPR013655">
    <property type="entry name" value="PAS_fold_3"/>
</dbReference>
<dbReference type="Pfam" id="PF13426">
    <property type="entry name" value="PAS_9"/>
    <property type="match status" value="1"/>
</dbReference>
<feature type="coiled-coil region" evidence="4">
    <location>
        <begin position="4"/>
        <end position="31"/>
    </location>
</feature>
<dbReference type="Pfam" id="PF00015">
    <property type="entry name" value="MCPsignal"/>
    <property type="match status" value="1"/>
</dbReference>
<dbReference type="RefSeq" id="WP_255390919.1">
    <property type="nucleotide sequence ID" value="NZ_CP101509.1"/>
</dbReference>
<dbReference type="PANTHER" id="PTHR32089:SF112">
    <property type="entry name" value="LYSOZYME-LIKE PROTEIN-RELATED"/>
    <property type="match status" value="1"/>
</dbReference>
<dbReference type="InterPro" id="IPR000700">
    <property type="entry name" value="PAS-assoc_C"/>
</dbReference>
<evidence type="ECO:0000256" key="2">
    <source>
        <dbReference type="ARBA" id="ARBA00023224"/>
    </source>
</evidence>
<evidence type="ECO:0000256" key="1">
    <source>
        <dbReference type="ARBA" id="ARBA00004370"/>
    </source>
</evidence>
<dbReference type="Pfam" id="PF08447">
    <property type="entry name" value="PAS_3"/>
    <property type="match status" value="1"/>
</dbReference>
<dbReference type="InterPro" id="IPR004089">
    <property type="entry name" value="MCPsignal_dom"/>
</dbReference>
<evidence type="ECO:0000256" key="3">
    <source>
        <dbReference type="PROSITE-ProRule" id="PRU00284"/>
    </source>
</evidence>
<feature type="domain" description="PAC" evidence="6">
    <location>
        <begin position="213"/>
        <end position="267"/>
    </location>
</feature>
<keyword evidence="4" id="KW-0175">Coiled coil</keyword>
<accession>A0ABY5GK87</accession>
<dbReference type="SUPFAM" id="SSF55785">
    <property type="entry name" value="PYP-like sensor domain (PAS domain)"/>
    <property type="match status" value="2"/>
</dbReference>
<evidence type="ECO:0000259" key="6">
    <source>
        <dbReference type="PROSITE" id="PS50113"/>
    </source>
</evidence>
<dbReference type="CDD" id="cd00130">
    <property type="entry name" value="PAS"/>
    <property type="match status" value="2"/>
</dbReference>
<evidence type="ECO:0000256" key="4">
    <source>
        <dbReference type="SAM" id="Coils"/>
    </source>
</evidence>
<organism evidence="7 8">
    <name type="scientific">Photobacterium atrarenae</name>
    <dbReference type="NCBI Taxonomy" id="865757"/>
    <lineage>
        <taxon>Bacteria</taxon>
        <taxon>Pseudomonadati</taxon>
        <taxon>Pseudomonadota</taxon>
        <taxon>Gammaproteobacteria</taxon>
        <taxon>Vibrionales</taxon>
        <taxon>Vibrionaceae</taxon>
        <taxon>Photobacterium</taxon>
    </lineage>
</organism>
<dbReference type="EMBL" id="CP101509">
    <property type="protein sequence ID" value="UTV29601.1"/>
    <property type="molecule type" value="Genomic_DNA"/>
</dbReference>
<comment type="subcellular location">
    <subcellularLocation>
        <location evidence="1">Membrane</location>
    </subcellularLocation>
</comment>
<protein>
    <submittedName>
        <fullName evidence="7">Methyl-accepting chemotaxis protein</fullName>
    </submittedName>
</protein>
<dbReference type="SMART" id="SM00283">
    <property type="entry name" value="MA"/>
    <property type="match status" value="1"/>
</dbReference>
<evidence type="ECO:0000313" key="7">
    <source>
        <dbReference type="EMBL" id="UTV29601.1"/>
    </source>
</evidence>
<dbReference type="Gene3D" id="1.10.287.950">
    <property type="entry name" value="Methyl-accepting chemotaxis protein"/>
    <property type="match status" value="1"/>
</dbReference>
<sequence>MFFNRSVQQENQKLKEELHALLQVKESLEADMFRVTLDTHGNIVSVNSLFQTEMKLRSDEVNGRHITSLVPESARNTPHFQLMSGAVKQGKHWNGALQLQKGNGEEAWLRSILQPILAPTGGIKHFLIYASELTRTIKSSREQEDLIKALHRSTAVIEFSLDGVILDANQNFLDSTGYDKSQILGKHHRMFCDSAEVHSAEYAAFWQKLARGEFVSDRFKRFDKYGNVVWLEASYNPIYDANGELYKVVKFATVITDQINRENAISEAAEIAHEVSATTGEQTTQGNQVIESTIGKVGELASQMADANEGIQALNTQSQKINELVNSIDGIANQTNLLALNAAIEAARAGEQGRGFAVVADEVRLLASRTSQTTEEIMAVVSENMKLTENAVHLIEQGLAQASEALDLSKEAGQVMHDIRLGAQKVDEAVGSFAKQL</sequence>
<dbReference type="InterPro" id="IPR001610">
    <property type="entry name" value="PAC"/>
</dbReference>
<dbReference type="InterPro" id="IPR035965">
    <property type="entry name" value="PAS-like_dom_sf"/>
</dbReference>
<dbReference type="SMART" id="SM00086">
    <property type="entry name" value="PAC"/>
    <property type="match status" value="2"/>
</dbReference>
<keyword evidence="2 3" id="KW-0807">Transducer</keyword>
<reference evidence="7" key="1">
    <citation type="submission" date="2022-07" db="EMBL/GenBank/DDBJ databases">
        <title>Genome sequencing of Photobacterium atrarenae GJH2-4.</title>
        <authorList>
            <person name="Park S.-J."/>
        </authorList>
    </citation>
    <scope>NUCLEOTIDE SEQUENCE</scope>
    <source>
        <strain evidence="7">GJH2-4</strain>
    </source>
</reference>
<name>A0ABY5GK87_9GAMM</name>
<evidence type="ECO:0000313" key="8">
    <source>
        <dbReference type="Proteomes" id="UP001057998"/>
    </source>
</evidence>
<dbReference type="SUPFAM" id="SSF58104">
    <property type="entry name" value="Methyl-accepting chemotaxis protein (MCP) signaling domain"/>
    <property type="match status" value="1"/>
</dbReference>
<feature type="domain" description="Methyl-accepting transducer" evidence="5">
    <location>
        <begin position="265"/>
        <end position="437"/>
    </location>
</feature>
<dbReference type="NCBIfam" id="TIGR00229">
    <property type="entry name" value="sensory_box"/>
    <property type="match status" value="2"/>
</dbReference>
<dbReference type="PROSITE" id="PS50111">
    <property type="entry name" value="CHEMOTAXIS_TRANSDUC_2"/>
    <property type="match status" value="1"/>
</dbReference>
<keyword evidence="8" id="KW-1185">Reference proteome</keyword>
<dbReference type="Gene3D" id="3.30.450.20">
    <property type="entry name" value="PAS domain"/>
    <property type="match status" value="2"/>
</dbReference>
<proteinExistence type="predicted"/>
<evidence type="ECO:0000259" key="5">
    <source>
        <dbReference type="PROSITE" id="PS50111"/>
    </source>
</evidence>